<keyword evidence="5" id="KW-1185">Reference proteome</keyword>
<comment type="caution">
    <text evidence="4">The sequence shown here is derived from an EMBL/GenBank/DDBJ whole genome shotgun (WGS) entry which is preliminary data.</text>
</comment>
<feature type="compositionally biased region" description="Polar residues" evidence="2">
    <location>
        <begin position="158"/>
        <end position="171"/>
    </location>
</feature>
<reference evidence="4 5" key="1">
    <citation type="journal article" date="2019" name="Int. J. Syst. Evol. Microbiol.">
        <title>The Global Catalogue of Microorganisms (GCM) 10K type strain sequencing project: providing services to taxonomists for standard genome sequencing and annotation.</title>
        <authorList>
            <consortium name="The Broad Institute Genomics Platform"/>
            <consortium name="The Broad Institute Genome Sequencing Center for Infectious Disease"/>
            <person name="Wu L."/>
            <person name="Ma J."/>
        </authorList>
    </citation>
    <scope>NUCLEOTIDE SEQUENCE [LARGE SCALE GENOMIC DNA]</scope>
    <source>
        <strain evidence="4 5">JCM 15628</strain>
    </source>
</reference>
<name>A0ABN2SCC1_9MICO</name>
<protein>
    <submittedName>
        <fullName evidence="4">SRPBCC family protein</fullName>
    </submittedName>
</protein>
<dbReference type="Pfam" id="PF08327">
    <property type="entry name" value="AHSA1"/>
    <property type="match status" value="1"/>
</dbReference>
<gene>
    <name evidence="4" type="ORF">GCM10009817_27120</name>
</gene>
<feature type="region of interest" description="Disordered" evidence="2">
    <location>
        <begin position="152"/>
        <end position="171"/>
    </location>
</feature>
<feature type="domain" description="Activator of Hsp90 ATPase homologue 1/2-like C-terminal" evidence="3">
    <location>
        <begin position="23"/>
        <end position="154"/>
    </location>
</feature>
<evidence type="ECO:0000313" key="5">
    <source>
        <dbReference type="Proteomes" id="UP001500013"/>
    </source>
</evidence>
<dbReference type="Gene3D" id="3.30.530.20">
    <property type="match status" value="1"/>
</dbReference>
<comment type="similarity">
    <text evidence="1">Belongs to the AHA1 family.</text>
</comment>
<sequence length="171" mass="19120">MTNALTLDIPAGVPWIDFTREFDAPVEALFNAHRDPDLVRQWLGPHGYEMQIQRWDFTSGGGYHYTHRDGENVYGFRGTFHTVRDNEIAIQTFEFEGAPDEVAIEFLRFVDLGDGRCRLEGRSVGRTVEGRDMMVASGMEKGMAEGYDRLDELAGRPATTSATSSDVPARG</sequence>
<proteinExistence type="inferred from homology"/>
<dbReference type="CDD" id="cd07826">
    <property type="entry name" value="SRPBCC_CalC_Aha1-like_9"/>
    <property type="match status" value="1"/>
</dbReference>
<dbReference type="InterPro" id="IPR013538">
    <property type="entry name" value="ASHA1/2-like_C"/>
</dbReference>
<accession>A0ABN2SCC1</accession>
<dbReference type="EMBL" id="BAAAPU010000007">
    <property type="protein sequence ID" value="GAA1984249.1"/>
    <property type="molecule type" value="Genomic_DNA"/>
</dbReference>
<dbReference type="RefSeq" id="WP_344063336.1">
    <property type="nucleotide sequence ID" value="NZ_BAAAPU010000007.1"/>
</dbReference>
<evidence type="ECO:0000256" key="2">
    <source>
        <dbReference type="SAM" id="MobiDB-lite"/>
    </source>
</evidence>
<evidence type="ECO:0000259" key="3">
    <source>
        <dbReference type="Pfam" id="PF08327"/>
    </source>
</evidence>
<dbReference type="Proteomes" id="UP001500013">
    <property type="component" value="Unassembled WGS sequence"/>
</dbReference>
<evidence type="ECO:0000256" key="1">
    <source>
        <dbReference type="ARBA" id="ARBA00006817"/>
    </source>
</evidence>
<dbReference type="SUPFAM" id="SSF55961">
    <property type="entry name" value="Bet v1-like"/>
    <property type="match status" value="1"/>
</dbReference>
<organism evidence="4 5">
    <name type="scientific">Terrabacter lapilli</name>
    <dbReference type="NCBI Taxonomy" id="436231"/>
    <lineage>
        <taxon>Bacteria</taxon>
        <taxon>Bacillati</taxon>
        <taxon>Actinomycetota</taxon>
        <taxon>Actinomycetes</taxon>
        <taxon>Micrococcales</taxon>
        <taxon>Intrasporangiaceae</taxon>
        <taxon>Terrabacter</taxon>
    </lineage>
</organism>
<dbReference type="InterPro" id="IPR023393">
    <property type="entry name" value="START-like_dom_sf"/>
</dbReference>
<evidence type="ECO:0000313" key="4">
    <source>
        <dbReference type="EMBL" id="GAA1984249.1"/>
    </source>
</evidence>